<organism evidence="1 2">
    <name type="scientific">Agromyces tardus</name>
    <dbReference type="NCBI Taxonomy" id="2583849"/>
    <lineage>
        <taxon>Bacteria</taxon>
        <taxon>Bacillati</taxon>
        <taxon>Actinomycetota</taxon>
        <taxon>Actinomycetes</taxon>
        <taxon>Micrococcales</taxon>
        <taxon>Microbacteriaceae</taxon>
        <taxon>Agromyces</taxon>
    </lineage>
</organism>
<keyword evidence="2" id="KW-1185">Reference proteome</keyword>
<accession>A0A3M8A0C9</accession>
<dbReference type="AlphaFoldDB" id="A0A3M8A0C9"/>
<name>A0A3M8A0C9_9MICO</name>
<evidence type="ECO:0000313" key="1">
    <source>
        <dbReference type="EMBL" id="RNB44594.1"/>
    </source>
</evidence>
<dbReference type="Proteomes" id="UP000275048">
    <property type="component" value="Unassembled WGS sequence"/>
</dbReference>
<dbReference type="EMBL" id="RHHB01000060">
    <property type="protein sequence ID" value="RNB44594.1"/>
    <property type="molecule type" value="Genomic_DNA"/>
</dbReference>
<proteinExistence type="predicted"/>
<protein>
    <submittedName>
        <fullName evidence="1">Uncharacterized protein</fullName>
    </submittedName>
</protein>
<comment type="caution">
    <text evidence="1">The sequence shown here is derived from an EMBL/GenBank/DDBJ whole genome shotgun (WGS) entry which is preliminary data.</text>
</comment>
<gene>
    <name evidence="1" type="ORF">EDM22_17500</name>
</gene>
<evidence type="ECO:0000313" key="2">
    <source>
        <dbReference type="Proteomes" id="UP000275048"/>
    </source>
</evidence>
<reference evidence="1 2" key="1">
    <citation type="submission" date="2018-10" db="EMBL/GenBank/DDBJ databases">
        <title>Isolation, diversity and antibacterial activity of antinobacteria from the wheat rhizosphere soil.</title>
        <authorList>
            <person name="Sun T."/>
        </authorList>
    </citation>
    <scope>NUCLEOTIDE SEQUENCE [LARGE SCALE GENOMIC DNA]</scope>
    <source>
        <strain evidence="1 2">SJ-23</strain>
    </source>
</reference>
<sequence length="75" mass="8231">MLAPDVEAAIAAHLAETGFDCYAELDGTRCIVEWNVEAGYSGESHFLRQGTWIATRWANVSPDGYTHDIVAAIFE</sequence>